<sequence length="38" mass="4266">MIWGWTGWFQNATQQVHRPLGPGDAAAPFEIRNLANVD</sequence>
<organism evidence="1 2">
    <name type="scientific">Brucella grignonensis</name>
    <dbReference type="NCBI Taxonomy" id="94627"/>
    <lineage>
        <taxon>Bacteria</taxon>
        <taxon>Pseudomonadati</taxon>
        <taxon>Pseudomonadota</taxon>
        <taxon>Alphaproteobacteria</taxon>
        <taxon>Hyphomicrobiales</taxon>
        <taxon>Brucellaceae</taxon>
        <taxon>Brucella/Ochrobactrum group</taxon>
        <taxon>Brucella</taxon>
    </lineage>
</organism>
<keyword evidence="2" id="KW-1185">Reference proteome</keyword>
<proteinExistence type="predicted"/>
<dbReference type="AlphaFoldDB" id="A0A256FS80"/>
<name>A0A256FS80_9HYPH</name>
<accession>A0A256FS80</accession>
<comment type="caution">
    <text evidence="1">The sequence shown here is derived from an EMBL/GenBank/DDBJ whole genome shotgun (WGS) entry which is preliminary data.</text>
</comment>
<protein>
    <submittedName>
        <fullName evidence="1">Uncharacterized protein</fullName>
    </submittedName>
</protein>
<gene>
    <name evidence="1" type="ORF">CEV33_4923</name>
</gene>
<dbReference type="EMBL" id="NNRL01000143">
    <property type="protein sequence ID" value="OYR17693.1"/>
    <property type="molecule type" value="Genomic_DNA"/>
</dbReference>
<reference evidence="1 2" key="1">
    <citation type="submission" date="2017-07" db="EMBL/GenBank/DDBJ databases">
        <title>Phylogenetic study on the rhizospheric bacterium Ochrobactrum sp. A44.</title>
        <authorList>
            <person name="Krzyzanowska D.M."/>
            <person name="Ossowicki A."/>
            <person name="Rajewska M."/>
            <person name="Maciag T."/>
            <person name="Kaczynski Z."/>
            <person name="Czerwicka M."/>
            <person name="Jafra S."/>
        </authorList>
    </citation>
    <scope>NUCLEOTIDE SEQUENCE [LARGE SCALE GENOMIC DNA]</scope>
    <source>
        <strain evidence="1 2">OgA9a</strain>
    </source>
</reference>
<evidence type="ECO:0000313" key="2">
    <source>
        <dbReference type="Proteomes" id="UP000216478"/>
    </source>
</evidence>
<dbReference type="Proteomes" id="UP000216478">
    <property type="component" value="Unassembled WGS sequence"/>
</dbReference>
<evidence type="ECO:0000313" key="1">
    <source>
        <dbReference type="EMBL" id="OYR17693.1"/>
    </source>
</evidence>